<proteinExistence type="predicted"/>
<comment type="caution">
    <text evidence="1">The sequence shown here is derived from an EMBL/GenBank/DDBJ whole genome shotgun (WGS) entry which is preliminary data.</text>
</comment>
<dbReference type="Proteomes" id="UP000037069">
    <property type="component" value="Unassembled WGS sequence"/>
</dbReference>
<sequence>MKSTLKTNLKSFYKFINSKRRACHYPSFLKFCSRSVNDDLSISNVFADFFDTTFDNITPYSSNLMHSSNIHFTFIHSNNVLSNLRSLNSSSCPDGIPSCILKHCAETLYVPLTDIFNKSIELGYLPRIWKKSFIIPLFKSGSKLEVSNYRGIAKLNAIPKLLEKILLDNLSHQVSSAWLL</sequence>
<organism evidence="1 2">
    <name type="scientific">Lucilia cuprina</name>
    <name type="common">Green bottle fly</name>
    <name type="synonym">Australian sheep blowfly</name>
    <dbReference type="NCBI Taxonomy" id="7375"/>
    <lineage>
        <taxon>Eukaryota</taxon>
        <taxon>Metazoa</taxon>
        <taxon>Ecdysozoa</taxon>
        <taxon>Arthropoda</taxon>
        <taxon>Hexapoda</taxon>
        <taxon>Insecta</taxon>
        <taxon>Pterygota</taxon>
        <taxon>Neoptera</taxon>
        <taxon>Endopterygota</taxon>
        <taxon>Diptera</taxon>
        <taxon>Brachycera</taxon>
        <taxon>Muscomorpha</taxon>
        <taxon>Oestroidea</taxon>
        <taxon>Calliphoridae</taxon>
        <taxon>Luciliinae</taxon>
        <taxon>Lucilia</taxon>
    </lineage>
</organism>
<dbReference type="STRING" id="7375.A0A0L0CGC2"/>
<reference evidence="1 2" key="1">
    <citation type="journal article" date="2015" name="Nat. Commun.">
        <title>Lucilia cuprina genome unlocks parasitic fly biology to underpin future interventions.</title>
        <authorList>
            <person name="Anstead C.A."/>
            <person name="Korhonen P.K."/>
            <person name="Young N.D."/>
            <person name="Hall R.S."/>
            <person name="Jex A.R."/>
            <person name="Murali S.C."/>
            <person name="Hughes D.S."/>
            <person name="Lee S.F."/>
            <person name="Perry T."/>
            <person name="Stroehlein A.J."/>
            <person name="Ansell B.R."/>
            <person name="Breugelmans B."/>
            <person name="Hofmann A."/>
            <person name="Qu J."/>
            <person name="Dugan S."/>
            <person name="Lee S.L."/>
            <person name="Chao H."/>
            <person name="Dinh H."/>
            <person name="Han Y."/>
            <person name="Doddapaneni H.V."/>
            <person name="Worley K.C."/>
            <person name="Muzny D.M."/>
            <person name="Ioannidis P."/>
            <person name="Waterhouse R.M."/>
            <person name="Zdobnov E.M."/>
            <person name="James P.J."/>
            <person name="Bagnall N.H."/>
            <person name="Kotze A.C."/>
            <person name="Gibbs R.A."/>
            <person name="Richards S."/>
            <person name="Batterham P."/>
            <person name="Gasser R.B."/>
        </authorList>
    </citation>
    <scope>NUCLEOTIDE SEQUENCE [LARGE SCALE GENOMIC DNA]</scope>
    <source>
        <strain evidence="1 2">LS</strain>
        <tissue evidence="1">Full body</tissue>
    </source>
</reference>
<dbReference type="PANTHER" id="PTHR47510:SF3">
    <property type="entry name" value="ENDO_EXONUCLEASE_PHOSPHATASE DOMAIN-CONTAINING PROTEIN"/>
    <property type="match status" value="1"/>
</dbReference>
<protein>
    <recommendedName>
        <fullName evidence="3">Reverse transcriptase domain-containing protein</fullName>
    </recommendedName>
</protein>
<evidence type="ECO:0000313" key="2">
    <source>
        <dbReference type="Proteomes" id="UP000037069"/>
    </source>
</evidence>
<evidence type="ECO:0000313" key="1">
    <source>
        <dbReference type="EMBL" id="KNC31295.1"/>
    </source>
</evidence>
<name>A0A0L0CGC2_LUCCU</name>
<dbReference type="OMA" id="PDGIPSC"/>
<dbReference type="EMBL" id="JRES01000438">
    <property type="protein sequence ID" value="KNC31295.1"/>
    <property type="molecule type" value="Genomic_DNA"/>
</dbReference>
<accession>A0A0L0CGC2</accession>
<dbReference type="AlphaFoldDB" id="A0A0L0CGC2"/>
<gene>
    <name evidence="1" type="ORF">FF38_14429</name>
</gene>
<dbReference type="OrthoDB" id="8064698at2759"/>
<evidence type="ECO:0008006" key="3">
    <source>
        <dbReference type="Google" id="ProtNLM"/>
    </source>
</evidence>
<keyword evidence="2" id="KW-1185">Reference proteome</keyword>
<dbReference type="PANTHER" id="PTHR47510">
    <property type="entry name" value="REVERSE TRANSCRIPTASE DOMAIN-CONTAINING PROTEIN"/>
    <property type="match status" value="1"/>
</dbReference>